<reference evidence="2" key="1">
    <citation type="journal article" date="2023" name="Hortic. Res.">
        <title>A chromosome-level phased genome enabling allele-level studies in sweet orange: a case study on citrus Huanglongbing tolerance.</title>
        <authorList>
            <person name="Wu B."/>
            <person name="Yu Q."/>
            <person name="Deng Z."/>
            <person name="Duan Y."/>
            <person name="Luo F."/>
            <person name="Gmitter F. Jr."/>
        </authorList>
    </citation>
    <scope>NUCLEOTIDE SEQUENCE [LARGE SCALE GENOMIC DNA]</scope>
    <source>
        <strain evidence="2">cv. Valencia</strain>
    </source>
</reference>
<keyword evidence="2" id="KW-1185">Reference proteome</keyword>
<sequence length="268" mass="30684">MASPSFNGDKYRSYLHGEEEKNTKWRFGSAPNYDVVDKLFEEGRTKVWPPGSLEEKVQNLVKTWEMEMFHKTCFEDYKSVDPNNYTFSLNGRKPITLEEKRKLGGGYNSFMQTSLPEKYRGYNPAEETVESSHIAFTKAFPRGFALEVVHVYSGPPVIVYKFRHWGYMEGPFKSHAPTGDLVELYGIAIFETTGPPVIVYKFRHWGYMEMEGPFKGHAPTGGLVEFFGMAILEEDEEKKIVLVRFFYDRGEIPGGLLKGTKIDSSAFC</sequence>
<organism evidence="1 2">
    <name type="scientific">Citrus sinensis</name>
    <name type="common">Sweet orange</name>
    <name type="synonym">Citrus aurantium var. sinensis</name>
    <dbReference type="NCBI Taxonomy" id="2711"/>
    <lineage>
        <taxon>Eukaryota</taxon>
        <taxon>Viridiplantae</taxon>
        <taxon>Streptophyta</taxon>
        <taxon>Embryophyta</taxon>
        <taxon>Tracheophyta</taxon>
        <taxon>Spermatophyta</taxon>
        <taxon>Magnoliopsida</taxon>
        <taxon>eudicotyledons</taxon>
        <taxon>Gunneridae</taxon>
        <taxon>Pentapetalae</taxon>
        <taxon>rosids</taxon>
        <taxon>malvids</taxon>
        <taxon>Sapindales</taxon>
        <taxon>Rutaceae</taxon>
        <taxon>Aurantioideae</taxon>
        <taxon>Citrus</taxon>
    </lineage>
</organism>
<dbReference type="Proteomes" id="UP000829398">
    <property type="component" value="Chromosome 5"/>
</dbReference>
<gene>
    <name evidence="1" type="ORF">KPL71_016396</name>
</gene>
<accession>A0ACB8KT09</accession>
<comment type="caution">
    <text evidence="1">The sequence shown here is derived from an EMBL/GenBank/DDBJ whole genome shotgun (WGS) entry which is preliminary data.</text>
</comment>
<evidence type="ECO:0000313" key="2">
    <source>
        <dbReference type="Proteomes" id="UP000829398"/>
    </source>
</evidence>
<evidence type="ECO:0000313" key="1">
    <source>
        <dbReference type="EMBL" id="KAH9757450.1"/>
    </source>
</evidence>
<protein>
    <submittedName>
        <fullName evidence="1">Pathogenesis-related family protein</fullName>
    </submittedName>
</protein>
<proteinExistence type="predicted"/>
<dbReference type="EMBL" id="CM039174">
    <property type="protein sequence ID" value="KAH9757450.1"/>
    <property type="molecule type" value="Genomic_DNA"/>
</dbReference>
<name>A0ACB8KT09_CITSI</name>